<keyword evidence="2" id="KW-1185">Reference proteome</keyword>
<dbReference type="Proteomes" id="UP000054783">
    <property type="component" value="Unassembled WGS sequence"/>
</dbReference>
<organism evidence="1 2">
    <name type="scientific">Trichinella patagoniensis</name>
    <dbReference type="NCBI Taxonomy" id="990121"/>
    <lineage>
        <taxon>Eukaryota</taxon>
        <taxon>Metazoa</taxon>
        <taxon>Ecdysozoa</taxon>
        <taxon>Nematoda</taxon>
        <taxon>Enoplea</taxon>
        <taxon>Dorylaimia</taxon>
        <taxon>Trichinellida</taxon>
        <taxon>Trichinellidae</taxon>
        <taxon>Trichinella</taxon>
    </lineage>
</organism>
<dbReference type="EMBL" id="JYDQ01000259">
    <property type="protein sequence ID" value="KRY09748.1"/>
    <property type="molecule type" value="Genomic_DNA"/>
</dbReference>
<reference evidence="1 2" key="1">
    <citation type="submission" date="2015-01" db="EMBL/GenBank/DDBJ databases">
        <title>Evolution of Trichinella species and genotypes.</title>
        <authorList>
            <person name="Korhonen P.K."/>
            <person name="Edoardo P."/>
            <person name="Giuseppe L.R."/>
            <person name="Gasser R.B."/>
        </authorList>
    </citation>
    <scope>NUCLEOTIDE SEQUENCE [LARGE SCALE GENOMIC DNA]</scope>
    <source>
        <strain evidence="1">ISS2496</strain>
    </source>
</reference>
<proteinExistence type="predicted"/>
<dbReference type="AlphaFoldDB" id="A0A0V0ZB73"/>
<sequence length="62" mass="6882">MKCERNAKKYLTHLHRSLIDQNQLKLEHVAKNMFAVGGRCGVVVSSQRSHRPPVPCSIPGAS</sequence>
<protein>
    <submittedName>
        <fullName evidence="1">Uncharacterized protein</fullName>
    </submittedName>
</protein>
<evidence type="ECO:0000313" key="1">
    <source>
        <dbReference type="EMBL" id="KRY09748.1"/>
    </source>
</evidence>
<name>A0A0V0ZB73_9BILA</name>
<comment type="caution">
    <text evidence="1">The sequence shown here is derived from an EMBL/GenBank/DDBJ whole genome shotgun (WGS) entry which is preliminary data.</text>
</comment>
<gene>
    <name evidence="1" type="ORF">T12_11109</name>
</gene>
<accession>A0A0V0ZB73</accession>
<evidence type="ECO:0000313" key="2">
    <source>
        <dbReference type="Proteomes" id="UP000054783"/>
    </source>
</evidence>